<accession>J9CCA8</accession>
<reference evidence="1" key="1">
    <citation type="journal article" date="2012" name="PLoS ONE">
        <title>Gene sets for utilization of primary and secondary nutrition supplies in the distal gut of endangered iberian lynx.</title>
        <authorList>
            <person name="Alcaide M."/>
            <person name="Messina E."/>
            <person name="Richter M."/>
            <person name="Bargiela R."/>
            <person name="Peplies J."/>
            <person name="Huws S.A."/>
            <person name="Newbold C.J."/>
            <person name="Golyshin P.N."/>
            <person name="Simon M.A."/>
            <person name="Lopez G."/>
            <person name="Yakimov M.M."/>
            <person name="Ferrer M."/>
        </authorList>
    </citation>
    <scope>NUCLEOTIDE SEQUENCE</scope>
</reference>
<evidence type="ECO:0000313" key="1">
    <source>
        <dbReference type="EMBL" id="EJW97545.1"/>
    </source>
</evidence>
<comment type="caution">
    <text evidence="1">The sequence shown here is derived from an EMBL/GenBank/DDBJ whole genome shotgun (WGS) entry which is preliminary data.</text>
</comment>
<name>J9CCA8_9ZZZZ</name>
<sequence>MIIDTPSKYRTNRNGSTKYLSSSFSIMAVYPVIFGTNTGRNTEFIPKALVVLQEHRQIIATVVTSNMRLVQHVFICYPRGHLRPTLPTFVKLIIQKIVIVLIGCIRLLLSKITIHPLVDILNILRQFIIHQPINQITVIRRSSTRKELIKHANRCIHTGIQITSQDRQNNRFQCTVITIFDLKSSSYNGFPLYIHILHNGIKSRTFSRTRNTVISKIKTTFHTMCHPLLRIDKIKERIYMERFAFTTHISKRRWTICLLGRTPNKEITIFIT</sequence>
<protein>
    <submittedName>
        <fullName evidence="1">Uncharacterized protein</fullName>
    </submittedName>
</protein>
<organism evidence="1">
    <name type="scientific">gut metagenome</name>
    <dbReference type="NCBI Taxonomy" id="749906"/>
    <lineage>
        <taxon>unclassified sequences</taxon>
        <taxon>metagenomes</taxon>
        <taxon>organismal metagenomes</taxon>
    </lineage>
</organism>
<dbReference type="AlphaFoldDB" id="J9CCA8"/>
<gene>
    <name evidence="1" type="ORF">EVA_14351</name>
</gene>
<dbReference type="EMBL" id="AMCI01004712">
    <property type="protein sequence ID" value="EJW97545.1"/>
    <property type="molecule type" value="Genomic_DNA"/>
</dbReference>
<proteinExistence type="predicted"/>